<dbReference type="EMBL" id="CM023481">
    <property type="protein sequence ID" value="KAH6946281.1"/>
    <property type="molecule type" value="Genomic_DNA"/>
</dbReference>
<sequence length="409" mass="44816">MTAGPLPLPLKMERCGDCFIGSRSGEPYYLNTLTKESQWERPKEPASVATSTKDQVWCSHLLVKHCDSRRPSSWREETITRTKEEALSLIKDGYQWHMSALTVISSGRYLELGMEEDDLKLLKAIYSDVVAVAEWEGLRTKQRDNSRRGGGEGKSTGETPSREWEGRRAGGDAWVRMFGPDRPSRPASCNVANTHKSRAGEAGVVRFPGQSIGSLVARDAGVGRNPLKANVTANVAQTLRAGDCVSDVDLWPRVDSTDIHEFLVRRTSFITREQLKLRKALEGHNFVTSGWVREPWVKKAAAYTVIVVTQVNHSQSANKPPSTSTANAVGANTCSAGYREQIVSGKATFEELASQLSDCSSAKRKGDLGTFGRGAMQKPFEDAAFALSVGELSEPVFTESGVHLILRTA</sequence>
<evidence type="ECO:0000313" key="2">
    <source>
        <dbReference type="Proteomes" id="UP000821845"/>
    </source>
</evidence>
<name>A0ACB7TJK0_HYAAI</name>
<dbReference type="Proteomes" id="UP000821845">
    <property type="component" value="Chromosome 1"/>
</dbReference>
<organism evidence="1 2">
    <name type="scientific">Hyalomma asiaticum</name>
    <name type="common">Tick</name>
    <dbReference type="NCBI Taxonomy" id="266040"/>
    <lineage>
        <taxon>Eukaryota</taxon>
        <taxon>Metazoa</taxon>
        <taxon>Ecdysozoa</taxon>
        <taxon>Arthropoda</taxon>
        <taxon>Chelicerata</taxon>
        <taxon>Arachnida</taxon>
        <taxon>Acari</taxon>
        <taxon>Parasitiformes</taxon>
        <taxon>Ixodida</taxon>
        <taxon>Ixodoidea</taxon>
        <taxon>Ixodidae</taxon>
        <taxon>Hyalomminae</taxon>
        <taxon>Hyalomma</taxon>
    </lineage>
</organism>
<protein>
    <submittedName>
        <fullName evidence="1">Uncharacterized protein</fullName>
    </submittedName>
</protein>
<proteinExistence type="predicted"/>
<comment type="caution">
    <text evidence="1">The sequence shown here is derived from an EMBL/GenBank/DDBJ whole genome shotgun (WGS) entry which is preliminary data.</text>
</comment>
<accession>A0ACB7TJK0</accession>
<reference evidence="1" key="1">
    <citation type="submission" date="2020-05" db="EMBL/GenBank/DDBJ databases">
        <title>Large-scale comparative analyses of tick genomes elucidate their genetic diversity and vector capacities.</title>
        <authorList>
            <person name="Jia N."/>
            <person name="Wang J."/>
            <person name="Shi W."/>
            <person name="Du L."/>
            <person name="Sun Y."/>
            <person name="Zhan W."/>
            <person name="Jiang J."/>
            <person name="Wang Q."/>
            <person name="Zhang B."/>
            <person name="Ji P."/>
            <person name="Sakyi L.B."/>
            <person name="Cui X."/>
            <person name="Yuan T."/>
            <person name="Jiang B."/>
            <person name="Yang W."/>
            <person name="Lam T.T.-Y."/>
            <person name="Chang Q."/>
            <person name="Ding S."/>
            <person name="Wang X."/>
            <person name="Zhu J."/>
            <person name="Ruan X."/>
            <person name="Zhao L."/>
            <person name="Wei J."/>
            <person name="Que T."/>
            <person name="Du C."/>
            <person name="Cheng J."/>
            <person name="Dai P."/>
            <person name="Han X."/>
            <person name="Huang E."/>
            <person name="Gao Y."/>
            <person name="Liu J."/>
            <person name="Shao H."/>
            <person name="Ye R."/>
            <person name="Li L."/>
            <person name="Wei W."/>
            <person name="Wang X."/>
            <person name="Wang C."/>
            <person name="Yang T."/>
            <person name="Huo Q."/>
            <person name="Li W."/>
            <person name="Guo W."/>
            <person name="Chen H."/>
            <person name="Zhou L."/>
            <person name="Ni X."/>
            <person name="Tian J."/>
            <person name="Zhou Y."/>
            <person name="Sheng Y."/>
            <person name="Liu T."/>
            <person name="Pan Y."/>
            <person name="Xia L."/>
            <person name="Li J."/>
            <person name="Zhao F."/>
            <person name="Cao W."/>
        </authorList>
    </citation>
    <scope>NUCLEOTIDE SEQUENCE</scope>
    <source>
        <strain evidence="1">Hyas-2018</strain>
    </source>
</reference>
<keyword evidence="2" id="KW-1185">Reference proteome</keyword>
<gene>
    <name evidence="1" type="ORF">HPB50_012666</name>
</gene>
<evidence type="ECO:0000313" key="1">
    <source>
        <dbReference type="EMBL" id="KAH6946281.1"/>
    </source>
</evidence>